<dbReference type="InterPro" id="IPR056681">
    <property type="entry name" value="DUF7779"/>
</dbReference>
<keyword evidence="2" id="KW-0378">Hydrolase</keyword>
<gene>
    <name evidence="2" type="ORF">FB45DRAFT_836938</name>
</gene>
<dbReference type="PANTHER" id="PTHR46082">
    <property type="entry name" value="ATP/GTP-BINDING PROTEIN-RELATED"/>
    <property type="match status" value="1"/>
</dbReference>
<comment type="caution">
    <text evidence="2">The sequence shown here is derived from an EMBL/GenBank/DDBJ whole genome shotgun (WGS) entry which is preliminary data.</text>
</comment>
<dbReference type="EMBL" id="JARKIF010000013">
    <property type="protein sequence ID" value="KAJ7624862.1"/>
    <property type="molecule type" value="Genomic_DNA"/>
</dbReference>
<dbReference type="SUPFAM" id="SSF48452">
    <property type="entry name" value="TPR-like"/>
    <property type="match status" value="2"/>
</dbReference>
<dbReference type="AlphaFoldDB" id="A0AAD7FKE8"/>
<accession>A0AAD7FKE8</accession>
<dbReference type="InterPro" id="IPR011990">
    <property type="entry name" value="TPR-like_helical_dom_sf"/>
</dbReference>
<evidence type="ECO:0000313" key="2">
    <source>
        <dbReference type="EMBL" id="KAJ7624862.1"/>
    </source>
</evidence>
<dbReference type="GO" id="GO:0043531">
    <property type="term" value="F:ADP binding"/>
    <property type="evidence" value="ECO:0007669"/>
    <property type="project" value="InterPro"/>
</dbReference>
<reference evidence="2" key="1">
    <citation type="submission" date="2023-03" db="EMBL/GenBank/DDBJ databases">
        <title>Massive genome expansion in bonnet fungi (Mycena s.s.) driven by repeated elements and novel gene families across ecological guilds.</title>
        <authorList>
            <consortium name="Lawrence Berkeley National Laboratory"/>
            <person name="Harder C.B."/>
            <person name="Miyauchi S."/>
            <person name="Viragh M."/>
            <person name="Kuo A."/>
            <person name="Thoen E."/>
            <person name="Andreopoulos B."/>
            <person name="Lu D."/>
            <person name="Skrede I."/>
            <person name="Drula E."/>
            <person name="Henrissat B."/>
            <person name="Morin E."/>
            <person name="Kohler A."/>
            <person name="Barry K."/>
            <person name="LaButti K."/>
            <person name="Morin E."/>
            <person name="Salamov A."/>
            <person name="Lipzen A."/>
            <person name="Mereny Z."/>
            <person name="Hegedus B."/>
            <person name="Baldrian P."/>
            <person name="Stursova M."/>
            <person name="Weitz H."/>
            <person name="Taylor A."/>
            <person name="Grigoriev I.V."/>
            <person name="Nagy L.G."/>
            <person name="Martin F."/>
            <person name="Kauserud H."/>
        </authorList>
    </citation>
    <scope>NUCLEOTIDE SEQUENCE</scope>
    <source>
        <strain evidence="2">9284</strain>
    </source>
</reference>
<protein>
    <submittedName>
        <fullName evidence="2">P-loop containing nucleoside triphosphate hydrolase protein</fullName>
    </submittedName>
</protein>
<dbReference type="PANTHER" id="PTHR46082:SF6">
    <property type="entry name" value="AAA+ ATPASE DOMAIN-CONTAINING PROTEIN-RELATED"/>
    <property type="match status" value="1"/>
</dbReference>
<feature type="domain" description="DUF7779" evidence="1">
    <location>
        <begin position="447"/>
        <end position="529"/>
    </location>
</feature>
<dbReference type="SUPFAM" id="SSF52540">
    <property type="entry name" value="P-loop containing nucleoside triphosphate hydrolases"/>
    <property type="match status" value="1"/>
</dbReference>
<dbReference type="Gene3D" id="3.40.50.300">
    <property type="entry name" value="P-loop containing nucleotide triphosphate hydrolases"/>
    <property type="match status" value="1"/>
</dbReference>
<dbReference type="InterPro" id="IPR036537">
    <property type="entry name" value="Adaptor_Cbl_N_dom_sf"/>
</dbReference>
<evidence type="ECO:0000313" key="3">
    <source>
        <dbReference type="Proteomes" id="UP001221142"/>
    </source>
</evidence>
<dbReference type="GO" id="GO:0007166">
    <property type="term" value="P:cell surface receptor signaling pathway"/>
    <property type="evidence" value="ECO:0007669"/>
    <property type="project" value="InterPro"/>
</dbReference>
<dbReference type="Gene3D" id="1.20.930.20">
    <property type="entry name" value="Adaptor protein Cbl, N-terminal domain"/>
    <property type="match status" value="1"/>
</dbReference>
<dbReference type="InterPro" id="IPR059179">
    <property type="entry name" value="MLKL-like_MCAfunc"/>
</dbReference>
<dbReference type="GO" id="GO:0016787">
    <property type="term" value="F:hydrolase activity"/>
    <property type="evidence" value="ECO:0007669"/>
    <property type="project" value="UniProtKB-KW"/>
</dbReference>
<proteinExistence type="predicted"/>
<name>A0AAD7FKE8_9AGAR</name>
<evidence type="ECO:0000259" key="1">
    <source>
        <dbReference type="Pfam" id="PF25000"/>
    </source>
</evidence>
<organism evidence="2 3">
    <name type="scientific">Roridomyces roridus</name>
    <dbReference type="NCBI Taxonomy" id="1738132"/>
    <lineage>
        <taxon>Eukaryota</taxon>
        <taxon>Fungi</taxon>
        <taxon>Dikarya</taxon>
        <taxon>Basidiomycota</taxon>
        <taxon>Agaricomycotina</taxon>
        <taxon>Agaricomycetes</taxon>
        <taxon>Agaricomycetidae</taxon>
        <taxon>Agaricales</taxon>
        <taxon>Marasmiineae</taxon>
        <taxon>Mycenaceae</taxon>
        <taxon>Roridomyces</taxon>
    </lineage>
</organism>
<dbReference type="Pfam" id="PF25000">
    <property type="entry name" value="DUF7779"/>
    <property type="match status" value="1"/>
</dbReference>
<dbReference type="InterPro" id="IPR027417">
    <property type="entry name" value="P-loop_NTPase"/>
</dbReference>
<dbReference type="Pfam" id="PF13424">
    <property type="entry name" value="TPR_12"/>
    <property type="match status" value="2"/>
</dbReference>
<dbReference type="CDD" id="cd21037">
    <property type="entry name" value="MLKL_NTD"/>
    <property type="match status" value="1"/>
</dbReference>
<dbReference type="Pfam" id="PF13374">
    <property type="entry name" value="TPR_10"/>
    <property type="match status" value="2"/>
</dbReference>
<sequence length="850" mass="95526">MSQRSRQTEGSSSFPRRRWSLKIRTNLPAPDPDSWLWTSLLAARTISAAAESFPYLKGAISIVVVLLETVETVKKNREDLRELCGTVMEVITIVQEQQELHGKAVAVRFKALCDELEECLHGVLSAVKELQKKPEGLRGRFKEIIRGNHTADLILSYEKKIRHLRSNFLLTATMDTNLQVQKVLTVISPVEGVFELPNNVTRNCPLPSRLFCGRQYILEKMQKYFLQDGLQKQKVFLLHGLGGAGKTQVALKFVQDAASLFSPSFSDVFLLDCSTVETIQSGFKEIAIAKNIGASQAATMKWLSTQTHVDWLLVFDNTDDPNINLNNFLPHCNHGNILITSRNPGLSVYAGEQYQVADMQEDEAMELLLESAAQESTPATRQLATEIVKVLCYLPLAITQAGAFIAKSGSISSYLQLYRENQKRLLSEKPGQTHDNYAWTVYTTWQMSFEKLSPGAKALLELCSMLHHQGISEQIFSKAATYDSWEAIKFTDISNELRAYSLINSHVDTDSFSIHPLVHSWLRSQLCDEASTQTCVISIMGMCLSSSPRDELEVSVLSLMPHIEALLQGQAVVDPDFNAHYANAYRFSGRYKQAEQLHLVALEKKRATLGKNHPETLNNMRDLATVYHHWGQFSEAATIQSTVLQSQKLTLGVDDVDTLKTMSNVAVTYNELGKFEEAEYLATVVLEKYRKIYGDDSSQTLFSMMNLGWMLHSLGKLVEAEAIQISAIQGQKRLLGEDHPDTVYTMGNLGSTYRSLGKLKEAEELETLVLEKQKKIYGLNHQDTLWTMGNLALTYQEKGQLQLAEQIQLAVLERRRTHLGEEHPETKRAVVDLESTQKSLAKMNLKEPSK</sequence>
<dbReference type="Proteomes" id="UP001221142">
    <property type="component" value="Unassembled WGS sequence"/>
</dbReference>
<dbReference type="Gene3D" id="1.25.40.10">
    <property type="entry name" value="Tetratricopeptide repeat domain"/>
    <property type="match status" value="2"/>
</dbReference>
<keyword evidence="3" id="KW-1185">Reference proteome</keyword>
<dbReference type="InterPro" id="IPR053137">
    <property type="entry name" value="NLR-like"/>
</dbReference>